<organism evidence="1">
    <name type="scientific">Thermodesulfobacterium geofontis</name>
    <dbReference type="NCBI Taxonomy" id="1295609"/>
    <lineage>
        <taxon>Bacteria</taxon>
        <taxon>Pseudomonadati</taxon>
        <taxon>Thermodesulfobacteriota</taxon>
        <taxon>Thermodesulfobacteria</taxon>
        <taxon>Thermodesulfobacteriales</taxon>
        <taxon>Thermodesulfobacteriaceae</taxon>
        <taxon>Thermodesulfobacterium</taxon>
    </lineage>
</organism>
<dbReference type="EMBL" id="DTEI01000116">
    <property type="protein sequence ID" value="HGU16312.1"/>
    <property type="molecule type" value="Genomic_DNA"/>
</dbReference>
<evidence type="ECO:0000313" key="1">
    <source>
        <dbReference type="EMBL" id="HGU16312.1"/>
    </source>
</evidence>
<gene>
    <name evidence="1" type="ORF">ENU91_06695</name>
</gene>
<comment type="caution">
    <text evidence="1">The sequence shown here is derived from an EMBL/GenBank/DDBJ whole genome shotgun (WGS) entry which is preliminary data.</text>
</comment>
<sequence>MDIKQQRFKIAPTGRGAIFRLKRWFYLAFYGKNVAEDIKEKNKNTWLELSRRLIEEINNRGASEKPTRITLEYEDTSNNEFRPISVIIEVMEMKPLESFKIYFMERETKIEEAELEEKEKLKTQLIEILKKVKELGIKLEDIIK</sequence>
<protein>
    <submittedName>
        <fullName evidence="1">Uncharacterized protein</fullName>
    </submittedName>
</protein>
<dbReference type="AlphaFoldDB" id="A0A7V4JRE0"/>
<proteinExistence type="predicted"/>
<accession>A0A7V4JRE0</accession>
<reference evidence="1" key="1">
    <citation type="journal article" date="2020" name="mSystems">
        <title>Genome- and Community-Level Interaction Insights into Carbon Utilization and Element Cycling Functions of Hydrothermarchaeota in Hydrothermal Sediment.</title>
        <authorList>
            <person name="Zhou Z."/>
            <person name="Liu Y."/>
            <person name="Xu W."/>
            <person name="Pan J."/>
            <person name="Luo Z.H."/>
            <person name="Li M."/>
        </authorList>
    </citation>
    <scope>NUCLEOTIDE SEQUENCE [LARGE SCALE GENOMIC DNA]</scope>
    <source>
        <strain evidence="1">SpSt-711</strain>
    </source>
</reference>
<name>A0A7V4JRE0_9BACT</name>